<evidence type="ECO:0000313" key="2">
    <source>
        <dbReference type="EMBL" id="GKT30011.1"/>
    </source>
</evidence>
<accession>A0ABQ5KBT5</accession>
<feature type="domain" description="CbbQ/NirQ/NorQ C-terminal" evidence="1">
    <location>
        <begin position="102"/>
        <end position="170"/>
    </location>
</feature>
<keyword evidence="3" id="KW-1185">Reference proteome</keyword>
<sequence length="244" mass="25903">DGQLAAAIRRPGSVILIDEPSVARPGALFVLQAVLDDDRAMHIPDTGEVIPVAPDVLFLLADNTNGTGDTSGQYEATRILNRATLDRLALTVRLDYMSPQQEAKALVNRTGIDGKRAAVLAKFAALTRSKADDGHLSHGVGLRRLVSLAKRLRAGIDANAAFQMAVLETAPEGKTMTDQTNLDAAGIYNFAGRLPYEQFVNATENTLRAVLRAGGGKVHNGTFHVSTGGGASASVHCDMQGHYF</sequence>
<organism evidence="2 3">
    <name type="scientific">Aduncisulcus paluster</name>
    <dbReference type="NCBI Taxonomy" id="2918883"/>
    <lineage>
        <taxon>Eukaryota</taxon>
        <taxon>Metamonada</taxon>
        <taxon>Carpediemonas-like organisms</taxon>
        <taxon>Aduncisulcus</taxon>
    </lineage>
</organism>
<feature type="non-terminal residue" evidence="2">
    <location>
        <position position="244"/>
    </location>
</feature>
<dbReference type="Pfam" id="PF08406">
    <property type="entry name" value="CbbQ_C"/>
    <property type="match status" value="1"/>
</dbReference>
<comment type="caution">
    <text evidence="2">The sequence shown here is derived from an EMBL/GenBank/DDBJ whole genome shotgun (WGS) entry which is preliminary data.</text>
</comment>
<dbReference type="Proteomes" id="UP001057375">
    <property type="component" value="Unassembled WGS sequence"/>
</dbReference>
<evidence type="ECO:0000259" key="1">
    <source>
        <dbReference type="Pfam" id="PF08406"/>
    </source>
</evidence>
<proteinExistence type="predicted"/>
<evidence type="ECO:0000313" key="3">
    <source>
        <dbReference type="Proteomes" id="UP001057375"/>
    </source>
</evidence>
<protein>
    <recommendedName>
        <fullName evidence="1">CbbQ/NirQ/NorQ C-terminal domain-containing protein</fullName>
    </recommendedName>
</protein>
<dbReference type="InterPro" id="IPR027417">
    <property type="entry name" value="P-loop_NTPase"/>
</dbReference>
<name>A0ABQ5KBT5_9EUKA</name>
<dbReference type="EMBL" id="BQXS01001043">
    <property type="protein sequence ID" value="GKT30011.1"/>
    <property type="molecule type" value="Genomic_DNA"/>
</dbReference>
<dbReference type="SUPFAM" id="SSF52540">
    <property type="entry name" value="P-loop containing nucleoside triphosphate hydrolases"/>
    <property type="match status" value="1"/>
</dbReference>
<dbReference type="InterPro" id="IPR013615">
    <property type="entry name" value="CbbQ_C"/>
</dbReference>
<feature type="non-terminal residue" evidence="2">
    <location>
        <position position="1"/>
    </location>
</feature>
<reference evidence="2" key="1">
    <citation type="submission" date="2022-03" db="EMBL/GenBank/DDBJ databases">
        <title>Draft genome sequence of Aduncisulcus paluster, a free-living microaerophilic Fornicata.</title>
        <authorList>
            <person name="Yuyama I."/>
            <person name="Kume K."/>
            <person name="Tamura T."/>
            <person name="Inagaki Y."/>
            <person name="Hashimoto T."/>
        </authorList>
    </citation>
    <scope>NUCLEOTIDE SEQUENCE</scope>
    <source>
        <strain evidence="2">NY0171</strain>
    </source>
</reference>
<gene>
    <name evidence="2" type="ORF">ADUPG1_001340</name>
</gene>
<dbReference type="Gene3D" id="3.40.50.300">
    <property type="entry name" value="P-loop containing nucleotide triphosphate hydrolases"/>
    <property type="match status" value="1"/>
</dbReference>